<dbReference type="PANTHER" id="PTHR16130">
    <property type="entry name" value="LYSOSOMAL COBALAMIN TRANSPORTER-RELATED"/>
    <property type="match status" value="1"/>
</dbReference>
<name>A0ABR4N5R6_9FUNG</name>
<feature type="transmembrane region" description="Helical" evidence="2">
    <location>
        <begin position="303"/>
        <end position="323"/>
    </location>
</feature>
<keyword evidence="2" id="KW-0812">Transmembrane</keyword>
<keyword evidence="2" id="KW-1133">Transmembrane helix</keyword>
<feature type="transmembrane region" description="Helical" evidence="2">
    <location>
        <begin position="133"/>
        <end position="153"/>
    </location>
</feature>
<sequence>MFTIGAAMSIMALVPVDIQLVSSTTDAASGAKLAWATPAVVEELRQTIETIYNLLFFTLAVVCFGLAPFAYLNIEESTGYSDTGSHGNRPFLYSSVSLGVLTTIMLIGAYYGLPPMLPGNLPWFNNLLKQTGFETGLSLTIVVLTLAGFGYGLTHTGLALIQYSYDGYKDLDVIGSLNNVRERLDMIRRRYPTRDSLRRMRPHERSQLEALEREEDFLQNQLYARRESSQDEDTHSLPLRAIEVVVGGVLLGVTAITIISILATLIDRGMHSCGTRCNFLVVSVGTITILDTVLYTAASLFPFDGLIVLLLTLYVIGCTFNILRKFGVGVFGLNLFTMGKETTLPQAIIIAAAMLCVCVPAWLLMLATAAPQYMSFGSQTICDAIDPMGRRNCTAVPTKLYSCQITSSPDICTPSVISTILSRYMYTLPAFGAIFHISMWIFCAVVIASLFLSCWQPPKSIYRNGERSSLVRNSETLEEV</sequence>
<feature type="transmembrane region" description="Helical" evidence="2">
    <location>
        <begin position="244"/>
        <end position="266"/>
    </location>
</feature>
<keyword evidence="1" id="KW-0175">Coiled coil</keyword>
<feature type="coiled-coil region" evidence="1">
    <location>
        <begin position="194"/>
        <end position="221"/>
    </location>
</feature>
<comment type="caution">
    <text evidence="3">The sequence shown here is derived from an EMBL/GenBank/DDBJ whole genome shotgun (WGS) entry which is preliminary data.</text>
</comment>
<dbReference type="InterPro" id="IPR050854">
    <property type="entry name" value="LMBD1_LysCbl_Transport"/>
</dbReference>
<evidence type="ECO:0000256" key="2">
    <source>
        <dbReference type="SAM" id="Phobius"/>
    </source>
</evidence>
<proteinExistence type="predicted"/>
<evidence type="ECO:0000313" key="4">
    <source>
        <dbReference type="Proteomes" id="UP001527925"/>
    </source>
</evidence>
<feature type="transmembrane region" description="Helical" evidence="2">
    <location>
        <begin position="344"/>
        <end position="365"/>
    </location>
</feature>
<feature type="transmembrane region" description="Helical" evidence="2">
    <location>
        <begin position="433"/>
        <end position="455"/>
    </location>
</feature>
<organism evidence="3 4">
    <name type="scientific">Polyrhizophydium stewartii</name>
    <dbReference type="NCBI Taxonomy" id="2732419"/>
    <lineage>
        <taxon>Eukaryota</taxon>
        <taxon>Fungi</taxon>
        <taxon>Fungi incertae sedis</taxon>
        <taxon>Chytridiomycota</taxon>
        <taxon>Chytridiomycota incertae sedis</taxon>
        <taxon>Chytridiomycetes</taxon>
        <taxon>Rhizophydiales</taxon>
        <taxon>Rhizophydiales incertae sedis</taxon>
        <taxon>Polyrhizophydium</taxon>
    </lineage>
</organism>
<reference evidence="3 4" key="1">
    <citation type="submission" date="2023-09" db="EMBL/GenBank/DDBJ databases">
        <title>Pangenome analysis of Batrachochytrium dendrobatidis and related Chytrids.</title>
        <authorList>
            <person name="Yacoub M.N."/>
            <person name="Stajich J.E."/>
            <person name="James T.Y."/>
        </authorList>
    </citation>
    <scope>NUCLEOTIDE SEQUENCE [LARGE SCALE GENOMIC DNA]</scope>
    <source>
        <strain evidence="3 4">JEL0888</strain>
    </source>
</reference>
<accession>A0ABR4N5R6</accession>
<feature type="transmembrane region" description="Helical" evidence="2">
    <location>
        <begin position="51"/>
        <end position="71"/>
    </location>
</feature>
<feature type="transmembrane region" description="Helical" evidence="2">
    <location>
        <begin position="278"/>
        <end position="297"/>
    </location>
</feature>
<keyword evidence="2" id="KW-0472">Membrane</keyword>
<evidence type="ECO:0000313" key="3">
    <source>
        <dbReference type="EMBL" id="KAL2914844.1"/>
    </source>
</evidence>
<protein>
    <submittedName>
        <fullName evidence="3">Uncharacterized protein</fullName>
    </submittedName>
</protein>
<gene>
    <name evidence="3" type="ORF">HK105_205586</name>
</gene>
<evidence type="ECO:0000256" key="1">
    <source>
        <dbReference type="SAM" id="Coils"/>
    </source>
</evidence>
<keyword evidence="4" id="KW-1185">Reference proteome</keyword>
<dbReference type="PANTHER" id="PTHR16130:SF2">
    <property type="entry name" value="LYSOSOMAL COBALAMIN TRANSPORT ESCORT PROTEIN LMBD1"/>
    <property type="match status" value="1"/>
</dbReference>
<dbReference type="EMBL" id="JADGIZ020000029">
    <property type="protein sequence ID" value="KAL2914844.1"/>
    <property type="molecule type" value="Genomic_DNA"/>
</dbReference>
<dbReference type="Proteomes" id="UP001527925">
    <property type="component" value="Unassembled WGS sequence"/>
</dbReference>
<feature type="transmembrane region" description="Helical" evidence="2">
    <location>
        <begin position="91"/>
        <end position="113"/>
    </location>
</feature>